<name>A0A3P3EDI1_9HYPH</name>
<feature type="non-terminal residue" evidence="2">
    <location>
        <position position="1"/>
    </location>
</feature>
<evidence type="ECO:0000313" key="3">
    <source>
        <dbReference type="Proteomes" id="UP000273786"/>
    </source>
</evidence>
<gene>
    <name evidence="2" type="ORF">EH240_37150</name>
</gene>
<dbReference type="Pfam" id="PF08402">
    <property type="entry name" value="TOBE_2"/>
    <property type="match status" value="1"/>
</dbReference>
<protein>
    <submittedName>
        <fullName evidence="2">TOBE domain-containing protein</fullName>
    </submittedName>
</protein>
<feature type="domain" description="Transport-associated OB type 2" evidence="1">
    <location>
        <begin position="1"/>
        <end position="44"/>
    </location>
</feature>
<dbReference type="GO" id="GO:0005524">
    <property type="term" value="F:ATP binding"/>
    <property type="evidence" value="ECO:0007669"/>
    <property type="project" value="InterPro"/>
</dbReference>
<sequence>LGDSTLVTVKVGKHLVAVKADKNTKVHMGENVGVRFDPKQLHFFDTTSGTRVAFDASR</sequence>
<dbReference type="EMBL" id="RQXT01000185">
    <property type="protein sequence ID" value="RRH84186.1"/>
    <property type="molecule type" value="Genomic_DNA"/>
</dbReference>
<comment type="caution">
    <text evidence="2">The sequence shown here is derived from an EMBL/GenBank/DDBJ whole genome shotgun (WGS) entry which is preliminary data.</text>
</comment>
<organism evidence="2 3">
    <name type="scientific">Mesorhizobium tamadayense</name>
    <dbReference type="NCBI Taxonomy" id="425306"/>
    <lineage>
        <taxon>Bacteria</taxon>
        <taxon>Pseudomonadati</taxon>
        <taxon>Pseudomonadota</taxon>
        <taxon>Alphaproteobacteria</taxon>
        <taxon>Hyphomicrobiales</taxon>
        <taxon>Phyllobacteriaceae</taxon>
        <taxon>Mesorhizobium</taxon>
    </lineage>
</organism>
<dbReference type="GO" id="GO:0043190">
    <property type="term" value="C:ATP-binding cassette (ABC) transporter complex"/>
    <property type="evidence" value="ECO:0007669"/>
    <property type="project" value="InterPro"/>
</dbReference>
<dbReference type="GO" id="GO:0022857">
    <property type="term" value="F:transmembrane transporter activity"/>
    <property type="evidence" value="ECO:0007669"/>
    <property type="project" value="InterPro"/>
</dbReference>
<dbReference type="SUPFAM" id="SSF50331">
    <property type="entry name" value="MOP-like"/>
    <property type="match status" value="1"/>
</dbReference>
<dbReference type="InterPro" id="IPR012340">
    <property type="entry name" value="NA-bd_OB-fold"/>
</dbReference>
<dbReference type="Gene3D" id="2.40.50.140">
    <property type="entry name" value="Nucleic acid-binding proteins"/>
    <property type="match status" value="1"/>
</dbReference>
<keyword evidence="3" id="KW-1185">Reference proteome</keyword>
<reference evidence="2 3" key="1">
    <citation type="submission" date="2018-11" db="EMBL/GenBank/DDBJ databases">
        <title>the genome of Mesorhizobium tamadayense DSM 28320.</title>
        <authorList>
            <person name="Gao J."/>
        </authorList>
    </citation>
    <scope>NUCLEOTIDE SEQUENCE [LARGE SCALE GENOMIC DNA]</scope>
    <source>
        <strain evidence="2 3">DSM 28320</strain>
    </source>
</reference>
<evidence type="ECO:0000259" key="1">
    <source>
        <dbReference type="Pfam" id="PF08402"/>
    </source>
</evidence>
<dbReference type="Gene3D" id="2.40.50.100">
    <property type="match status" value="1"/>
</dbReference>
<dbReference type="AlphaFoldDB" id="A0A3P3EDI1"/>
<dbReference type="Proteomes" id="UP000273786">
    <property type="component" value="Unassembled WGS sequence"/>
</dbReference>
<accession>A0A3P3EDI1</accession>
<dbReference type="InterPro" id="IPR013611">
    <property type="entry name" value="Transp-assoc_OB_typ2"/>
</dbReference>
<proteinExistence type="predicted"/>
<dbReference type="InterPro" id="IPR008995">
    <property type="entry name" value="Mo/tungstate-bd_C_term_dom"/>
</dbReference>
<evidence type="ECO:0000313" key="2">
    <source>
        <dbReference type="EMBL" id="RRH84186.1"/>
    </source>
</evidence>